<evidence type="ECO:0000313" key="3">
    <source>
        <dbReference type="Proteomes" id="UP000469011"/>
    </source>
</evidence>
<evidence type="ECO:0000256" key="1">
    <source>
        <dbReference type="SAM" id="MobiDB-lite"/>
    </source>
</evidence>
<dbReference type="Proteomes" id="UP000469011">
    <property type="component" value="Unassembled WGS sequence"/>
</dbReference>
<evidence type="ECO:0000313" key="2">
    <source>
        <dbReference type="EMBL" id="NDW04641.1"/>
    </source>
</evidence>
<dbReference type="EMBL" id="JAAAMG010000006">
    <property type="protein sequence ID" value="NDW04641.1"/>
    <property type="molecule type" value="Genomic_DNA"/>
</dbReference>
<organism evidence="2 3">
    <name type="scientific">Jiella pacifica</name>
    <dbReference type="NCBI Taxonomy" id="2696469"/>
    <lineage>
        <taxon>Bacteria</taxon>
        <taxon>Pseudomonadati</taxon>
        <taxon>Pseudomonadota</taxon>
        <taxon>Alphaproteobacteria</taxon>
        <taxon>Hyphomicrobiales</taxon>
        <taxon>Aurantimonadaceae</taxon>
        <taxon>Jiella</taxon>
    </lineage>
</organism>
<keyword evidence="3" id="KW-1185">Reference proteome</keyword>
<feature type="region of interest" description="Disordered" evidence="1">
    <location>
        <begin position="1"/>
        <end position="37"/>
    </location>
</feature>
<dbReference type="AlphaFoldDB" id="A0A6N9T0K0"/>
<proteinExistence type="predicted"/>
<protein>
    <submittedName>
        <fullName evidence="2">Uncharacterized protein</fullName>
    </submittedName>
</protein>
<sequence>MTGDTDDTIPHRKSEAQAAWQKAYRAEQAARRKPSRDDVARVALHWAITRALTKEPQYLTKLRATIIERLVAQGFDRQGAAARFDELTDRYEDGWTFQRKPHLARAAGAKAVAEDQDGKSER</sequence>
<feature type="compositionally biased region" description="Basic and acidic residues" evidence="1">
    <location>
        <begin position="24"/>
        <end position="37"/>
    </location>
</feature>
<reference evidence="2 3" key="1">
    <citation type="submission" date="2020-01" db="EMBL/GenBank/DDBJ databases">
        <title>Jiella pacifica sp. nov.</title>
        <authorList>
            <person name="Xue Z."/>
            <person name="Zhu S."/>
            <person name="Chen J."/>
            <person name="Yang J."/>
        </authorList>
    </citation>
    <scope>NUCLEOTIDE SEQUENCE [LARGE SCALE GENOMIC DNA]</scope>
    <source>
        <strain evidence="2 3">40Bstr34</strain>
    </source>
</reference>
<dbReference type="RefSeq" id="WP_163462892.1">
    <property type="nucleotide sequence ID" value="NZ_JAAAMG010000006.1"/>
</dbReference>
<gene>
    <name evidence="2" type="ORF">GTK09_09395</name>
</gene>
<name>A0A6N9T0K0_9HYPH</name>
<comment type="caution">
    <text evidence="2">The sequence shown here is derived from an EMBL/GenBank/DDBJ whole genome shotgun (WGS) entry which is preliminary data.</text>
</comment>
<accession>A0A6N9T0K0</accession>